<evidence type="ECO:0000259" key="12">
    <source>
        <dbReference type="Pfam" id="PF02782"/>
    </source>
</evidence>
<dbReference type="PIRSF" id="PIRSF000538">
    <property type="entry name" value="GlpK"/>
    <property type="match status" value="1"/>
</dbReference>
<keyword evidence="7" id="KW-0319">Glycerol metabolism</keyword>
<dbReference type="NCBIfam" id="TIGR01311">
    <property type="entry name" value="glycerol_kin"/>
    <property type="match status" value="1"/>
</dbReference>
<dbReference type="Pfam" id="PF02782">
    <property type="entry name" value="FGGY_C"/>
    <property type="match status" value="1"/>
</dbReference>
<organism evidence="13 14">
    <name type="scientific">Cicer arietinum</name>
    <name type="common">Chickpea</name>
    <name type="synonym">Garbanzo</name>
    <dbReference type="NCBI Taxonomy" id="3827"/>
    <lineage>
        <taxon>Eukaryota</taxon>
        <taxon>Viridiplantae</taxon>
        <taxon>Streptophyta</taxon>
        <taxon>Embryophyta</taxon>
        <taxon>Tracheophyta</taxon>
        <taxon>Spermatophyta</taxon>
        <taxon>Magnoliopsida</taxon>
        <taxon>eudicotyledons</taxon>
        <taxon>Gunneridae</taxon>
        <taxon>Pentapetalae</taxon>
        <taxon>rosids</taxon>
        <taxon>fabids</taxon>
        <taxon>Fabales</taxon>
        <taxon>Fabaceae</taxon>
        <taxon>Papilionoideae</taxon>
        <taxon>50 kb inversion clade</taxon>
        <taxon>NPAAA clade</taxon>
        <taxon>Hologalegina</taxon>
        <taxon>IRL clade</taxon>
        <taxon>Cicereae</taxon>
        <taxon>Cicer</taxon>
    </lineage>
</organism>
<dbReference type="SUPFAM" id="SSF53067">
    <property type="entry name" value="Actin-like ATPase domain"/>
    <property type="match status" value="2"/>
</dbReference>
<dbReference type="InterPro" id="IPR005999">
    <property type="entry name" value="Glycerol_kin"/>
</dbReference>
<reference evidence="14" key="2">
    <citation type="submission" date="2025-08" db="UniProtKB">
        <authorList>
            <consortium name="RefSeq"/>
        </authorList>
    </citation>
    <scope>IDENTIFICATION</scope>
    <source>
        <tissue evidence="14">Etiolated seedlings</tissue>
    </source>
</reference>
<reference evidence="13" key="1">
    <citation type="journal article" date="2013" name="Nat. Biotechnol.">
        <title>Draft genome sequence of chickpea (Cicer arietinum) provides a resource for trait improvement.</title>
        <authorList>
            <person name="Varshney R.K."/>
            <person name="Song C."/>
            <person name="Saxena R.K."/>
            <person name="Azam S."/>
            <person name="Yu S."/>
            <person name="Sharpe A.G."/>
            <person name="Cannon S."/>
            <person name="Baek J."/>
            <person name="Rosen B.D."/>
            <person name="Tar'an B."/>
            <person name="Millan T."/>
            <person name="Zhang X."/>
            <person name="Ramsay L.D."/>
            <person name="Iwata A."/>
            <person name="Wang Y."/>
            <person name="Nelson W."/>
            <person name="Farmer A.D."/>
            <person name="Gaur P.M."/>
            <person name="Soderlund C."/>
            <person name="Penmetsa R.V."/>
            <person name="Xu C."/>
            <person name="Bharti A.K."/>
            <person name="He W."/>
            <person name="Winter P."/>
            <person name="Zhao S."/>
            <person name="Hane J.K."/>
            <person name="Carrasquilla-Garcia N."/>
            <person name="Condie J.A."/>
            <person name="Upadhyaya H.D."/>
            <person name="Luo M.C."/>
            <person name="Thudi M."/>
            <person name="Gowda C.L."/>
            <person name="Singh N.P."/>
            <person name="Lichtenzveig J."/>
            <person name="Gali K.K."/>
            <person name="Rubio J."/>
            <person name="Nadarajan N."/>
            <person name="Dolezel J."/>
            <person name="Bansal K.C."/>
            <person name="Xu X."/>
            <person name="Edwards D."/>
            <person name="Zhang G."/>
            <person name="Kahl G."/>
            <person name="Gil J."/>
            <person name="Singh K.B."/>
            <person name="Datta S.K."/>
            <person name="Jackson S.A."/>
            <person name="Wang J."/>
            <person name="Cook D.R."/>
        </authorList>
    </citation>
    <scope>NUCLEOTIDE SEQUENCE [LARGE SCALE GENOMIC DNA]</scope>
    <source>
        <strain evidence="13">cv. CDC Frontier</strain>
    </source>
</reference>
<dbReference type="EC" id="2.7.1.30" evidence="3"/>
<evidence type="ECO:0000259" key="11">
    <source>
        <dbReference type="Pfam" id="PF00370"/>
    </source>
</evidence>
<dbReference type="InterPro" id="IPR018484">
    <property type="entry name" value="FGGY_N"/>
</dbReference>
<protein>
    <recommendedName>
        <fullName evidence="3">glycerol kinase</fullName>
        <ecNumber evidence="3">2.7.1.30</ecNumber>
    </recommendedName>
    <alternativeName>
        <fullName evidence="9">ATP:glycerol 3-phosphotransferase</fullName>
    </alternativeName>
</protein>
<dbReference type="FunFam" id="3.30.420.40:FF:000086">
    <property type="entry name" value="Glycerol kinase"/>
    <property type="match status" value="1"/>
</dbReference>
<dbReference type="GO" id="GO:0046167">
    <property type="term" value="P:glycerol-3-phosphate biosynthetic process"/>
    <property type="evidence" value="ECO:0007669"/>
    <property type="project" value="TreeGrafter"/>
</dbReference>
<dbReference type="InterPro" id="IPR000577">
    <property type="entry name" value="Carb_kinase_FGGY"/>
</dbReference>
<sequence length="519" mass="56111">MSKENFFIGSIDQGTSSTRFVIYDKSAKQIGFHQVEFTQFYPEAGWVEHDPVEILESVKVCIAKAVDKATADGFNVDKGLKAIGLTNQRETTLLWSKSTGVPLHNAIVWMDARTASICRRLEKELSGGRTHFVESCGLPISTYFSALKLLWLMENVDPVKEAIKKGDALFGTIDTWLIWNLTGGVKGGLHVTDVSNASRTMLMNLKTLDWDASTLKTLKIPPEILPKIISNSEVIGNVASGWPVAGIPISGCLGDQHAAMLGQACRKGEAKSTYGTGAFILLNTGEEIVQSKHGLLSTVAFKLGPKAPTNYALEGSVAIAGAAVQWLRDSLGLISSAKDIEALALTVDCTGGVYFVPAFNGLFAPWWRDDARGVCIGITRYTSKAHIARAVLESICFQVKDVIDSMHKDSGIDETKKSDFLLRVDGGATANNLLMQIQADLLATPVVRPADIETTALGAAYAAGLAIGVWKEDYVFDCREKLKDAGVFSPVMAADVRKKKTDSWSKAVGRSFDLADLTL</sequence>
<feature type="domain" description="Carbohydrate kinase FGGY N-terminal" evidence="11">
    <location>
        <begin position="8"/>
        <end position="262"/>
    </location>
</feature>
<dbReference type="RefSeq" id="XP_004506960.1">
    <property type="nucleotide sequence ID" value="XM_004506903.3"/>
</dbReference>
<keyword evidence="5" id="KW-0547">Nucleotide-binding</keyword>
<evidence type="ECO:0000256" key="3">
    <source>
        <dbReference type="ARBA" id="ARBA00012099"/>
    </source>
</evidence>
<dbReference type="STRING" id="3827.A0A1S2YMB1"/>
<dbReference type="FunFam" id="3.30.420.40:FF:000007">
    <property type="entry name" value="Glycerol kinase"/>
    <property type="match status" value="1"/>
</dbReference>
<comment type="pathway">
    <text evidence="1">Polyol metabolism; glycerol degradation via glycerol kinase pathway; sn-glycerol 3-phosphate from glycerol: step 1/1.</text>
</comment>
<dbReference type="GO" id="GO:0019563">
    <property type="term" value="P:glycerol catabolic process"/>
    <property type="evidence" value="ECO:0007669"/>
    <property type="project" value="UniProtKB-UniPathway"/>
</dbReference>
<dbReference type="PaxDb" id="3827-XP_004506960.1"/>
<keyword evidence="13" id="KW-1185">Reference proteome</keyword>
<dbReference type="AlphaFoldDB" id="A0A1S2YMB1"/>
<dbReference type="PANTHER" id="PTHR10196">
    <property type="entry name" value="SUGAR KINASE"/>
    <property type="match status" value="1"/>
</dbReference>
<comment type="catalytic activity">
    <reaction evidence="10">
        <text>glycerol + ATP = sn-glycerol 3-phosphate + ADP + H(+)</text>
        <dbReference type="Rhea" id="RHEA:21644"/>
        <dbReference type="ChEBI" id="CHEBI:15378"/>
        <dbReference type="ChEBI" id="CHEBI:17754"/>
        <dbReference type="ChEBI" id="CHEBI:30616"/>
        <dbReference type="ChEBI" id="CHEBI:57597"/>
        <dbReference type="ChEBI" id="CHEBI:456216"/>
        <dbReference type="EC" id="2.7.1.30"/>
    </reaction>
</comment>
<evidence type="ECO:0000256" key="2">
    <source>
        <dbReference type="ARBA" id="ARBA00009156"/>
    </source>
</evidence>
<dbReference type="UniPathway" id="UPA00618">
    <property type="reaction ID" value="UER00672"/>
</dbReference>
<evidence type="ECO:0000256" key="1">
    <source>
        <dbReference type="ARBA" id="ARBA00005190"/>
    </source>
</evidence>
<dbReference type="GeneID" id="101499194"/>
<evidence type="ECO:0000256" key="5">
    <source>
        <dbReference type="ARBA" id="ARBA00022741"/>
    </source>
</evidence>
<dbReference type="GO" id="GO:0005739">
    <property type="term" value="C:mitochondrion"/>
    <property type="evidence" value="ECO:0007669"/>
    <property type="project" value="TreeGrafter"/>
</dbReference>
<keyword evidence="8" id="KW-0067">ATP-binding</keyword>
<dbReference type="eggNOG" id="KOG2517">
    <property type="taxonomic scope" value="Eukaryota"/>
</dbReference>
<evidence type="ECO:0000256" key="8">
    <source>
        <dbReference type="ARBA" id="ARBA00022840"/>
    </source>
</evidence>
<dbReference type="OrthoDB" id="5422795at2759"/>
<dbReference type="PANTHER" id="PTHR10196:SF69">
    <property type="entry name" value="GLYCEROL KINASE"/>
    <property type="match status" value="1"/>
</dbReference>
<dbReference type="InterPro" id="IPR018483">
    <property type="entry name" value="Carb_kinase_FGGY_CS"/>
</dbReference>
<evidence type="ECO:0000313" key="13">
    <source>
        <dbReference type="Proteomes" id="UP000087171"/>
    </source>
</evidence>
<comment type="similarity">
    <text evidence="2">Belongs to the FGGY kinase family.</text>
</comment>
<dbReference type="InterPro" id="IPR043129">
    <property type="entry name" value="ATPase_NBD"/>
</dbReference>
<dbReference type="Pfam" id="PF00370">
    <property type="entry name" value="FGGY_N"/>
    <property type="match status" value="1"/>
</dbReference>
<dbReference type="InterPro" id="IPR018485">
    <property type="entry name" value="FGGY_C"/>
</dbReference>
<name>A0A1S2YMB1_CICAR</name>
<keyword evidence="6 14" id="KW-0418">Kinase</keyword>
<dbReference type="PROSITE" id="PS00933">
    <property type="entry name" value="FGGY_KINASES_1"/>
    <property type="match status" value="1"/>
</dbReference>
<dbReference type="NCBIfam" id="NF000756">
    <property type="entry name" value="PRK00047.1"/>
    <property type="match status" value="1"/>
</dbReference>
<evidence type="ECO:0000256" key="7">
    <source>
        <dbReference type="ARBA" id="ARBA00022798"/>
    </source>
</evidence>
<dbReference type="GO" id="GO:0006641">
    <property type="term" value="P:triglyceride metabolic process"/>
    <property type="evidence" value="ECO:0007669"/>
    <property type="project" value="TreeGrafter"/>
</dbReference>
<feature type="domain" description="Carbohydrate kinase FGGY C-terminal" evidence="12">
    <location>
        <begin position="271"/>
        <end position="466"/>
    </location>
</feature>
<dbReference type="CDD" id="cd07792">
    <property type="entry name" value="ASKHA_NBD_FGGY_GK1-3-like"/>
    <property type="match status" value="1"/>
</dbReference>
<accession>A0A1S2YMB1</accession>
<gene>
    <name evidence="14" type="primary">LOC101499194</name>
</gene>
<evidence type="ECO:0000313" key="14">
    <source>
        <dbReference type="RefSeq" id="XP_004506960.1"/>
    </source>
</evidence>
<keyword evidence="4" id="KW-0808">Transferase</keyword>
<evidence type="ECO:0000256" key="6">
    <source>
        <dbReference type="ARBA" id="ARBA00022777"/>
    </source>
</evidence>
<dbReference type="Gene3D" id="3.30.420.40">
    <property type="match status" value="2"/>
</dbReference>
<dbReference type="GO" id="GO:0004370">
    <property type="term" value="F:glycerol kinase activity"/>
    <property type="evidence" value="ECO:0007669"/>
    <property type="project" value="UniProtKB-EC"/>
</dbReference>
<dbReference type="InterPro" id="IPR042018">
    <property type="entry name" value="GK1-3_metazoan-type"/>
</dbReference>
<dbReference type="KEGG" id="cam:101499194"/>
<proteinExistence type="inferred from homology"/>
<evidence type="ECO:0000256" key="4">
    <source>
        <dbReference type="ARBA" id="ARBA00022679"/>
    </source>
</evidence>
<evidence type="ECO:0000256" key="9">
    <source>
        <dbReference type="ARBA" id="ARBA00043149"/>
    </source>
</evidence>
<evidence type="ECO:0000256" key="10">
    <source>
        <dbReference type="ARBA" id="ARBA00052101"/>
    </source>
</evidence>
<dbReference type="GO" id="GO:0005524">
    <property type="term" value="F:ATP binding"/>
    <property type="evidence" value="ECO:0007669"/>
    <property type="project" value="UniProtKB-KW"/>
</dbReference>
<dbReference type="Proteomes" id="UP000087171">
    <property type="component" value="Chromosome Ca6"/>
</dbReference>